<dbReference type="KEGG" id="ddo:I597_0069"/>
<dbReference type="Pfam" id="PF02321">
    <property type="entry name" value="OEP"/>
    <property type="match status" value="1"/>
</dbReference>
<dbReference type="PATRIC" id="fig|1300343.5.peg.67"/>
<dbReference type="RefSeq" id="WP_035325452.1">
    <property type="nucleotide sequence ID" value="NZ_CP015125.1"/>
</dbReference>
<accession>A0A0A2GT48</accession>
<dbReference type="SUPFAM" id="SSF56954">
    <property type="entry name" value="Outer membrane efflux proteins (OEP)"/>
    <property type="match status" value="1"/>
</dbReference>
<protein>
    <submittedName>
        <fullName evidence="9">Transporter</fullName>
    </submittedName>
</protein>
<comment type="similarity">
    <text evidence="2">Belongs to the outer membrane factor (OMF) (TC 1.B.17) family.</text>
</comment>
<evidence type="ECO:0000256" key="5">
    <source>
        <dbReference type="ARBA" id="ARBA00022692"/>
    </source>
</evidence>
<evidence type="ECO:0000256" key="7">
    <source>
        <dbReference type="ARBA" id="ARBA00023237"/>
    </source>
</evidence>
<dbReference type="GO" id="GO:0009279">
    <property type="term" value="C:cell outer membrane"/>
    <property type="evidence" value="ECO:0007669"/>
    <property type="project" value="UniProtKB-SubCell"/>
</dbReference>
<sequence>MRLNTFIILTSLLSLFTTVSHAQENVSTLENTFTFEEFIGYVKQHHPLIKQAELVLTTGEANLLKARGGFDPKIEVDYDRKKFKGTEYYDQLNATFKIPTWYGIELKGNFEENTGEFLNPNLTVPEDGLYSAGVSFSLAQGLLINDRMATLKKARFFEQQTQADRDLLVNNLIFEGSLAYFDWLEAENEKRIYTTFLKNATTRRKAVERSVEEGDKAAIDITEARITEQNRRLNLEAATLKAQKARLVVSNFLWLDGIPLEINETVNPVFPDLTVLDASLLLAGITDVSVFMANHPKLRSLDAKINSLEVDRFLKKNKLLPKVNLQYNFLTPDGDQLNSLNTANYKAFVDVSFPIFLRKERGDLRLAKIKVQDAEYERSASTLSIQNKLEATQAEITSLATQNTLIANIVTDYEALVKAEERKFFLGGSSLFLINSREQKLIDSRLKSNALLVKQLTAKAKLYNAAGL</sequence>
<dbReference type="InterPro" id="IPR051906">
    <property type="entry name" value="TolC-like"/>
</dbReference>
<dbReference type="Proteomes" id="UP000030140">
    <property type="component" value="Unassembled WGS sequence"/>
</dbReference>
<comment type="caution">
    <text evidence="9">The sequence shown here is derived from an EMBL/GenBank/DDBJ whole genome shotgun (WGS) entry which is preliminary data.</text>
</comment>
<evidence type="ECO:0000256" key="8">
    <source>
        <dbReference type="SAM" id="SignalP"/>
    </source>
</evidence>
<keyword evidence="6" id="KW-0472">Membrane</keyword>
<dbReference type="Gene3D" id="1.20.1600.10">
    <property type="entry name" value="Outer membrane efflux proteins (OEP)"/>
    <property type="match status" value="1"/>
</dbReference>
<feature type="chain" id="PRO_5001987761" evidence="8">
    <location>
        <begin position="23"/>
        <end position="468"/>
    </location>
</feature>
<dbReference type="GO" id="GO:0015562">
    <property type="term" value="F:efflux transmembrane transporter activity"/>
    <property type="evidence" value="ECO:0007669"/>
    <property type="project" value="InterPro"/>
</dbReference>
<organism evidence="9 10">
    <name type="scientific">Dokdonia donghaensis DSW-1</name>
    <dbReference type="NCBI Taxonomy" id="1300343"/>
    <lineage>
        <taxon>Bacteria</taxon>
        <taxon>Pseudomonadati</taxon>
        <taxon>Bacteroidota</taxon>
        <taxon>Flavobacteriia</taxon>
        <taxon>Flavobacteriales</taxon>
        <taxon>Flavobacteriaceae</taxon>
        <taxon>Dokdonia</taxon>
    </lineage>
</organism>
<keyword evidence="7" id="KW-0998">Cell outer membrane</keyword>
<dbReference type="PANTHER" id="PTHR30026">
    <property type="entry name" value="OUTER MEMBRANE PROTEIN TOLC"/>
    <property type="match status" value="1"/>
</dbReference>
<dbReference type="EMBL" id="JSAQ01000001">
    <property type="protein sequence ID" value="KGO06439.1"/>
    <property type="molecule type" value="Genomic_DNA"/>
</dbReference>
<proteinExistence type="inferred from homology"/>
<gene>
    <name evidence="9" type="ORF">NV36_06030</name>
</gene>
<keyword evidence="5" id="KW-0812">Transmembrane</keyword>
<evidence type="ECO:0000256" key="4">
    <source>
        <dbReference type="ARBA" id="ARBA00022452"/>
    </source>
</evidence>
<dbReference type="GO" id="GO:1990281">
    <property type="term" value="C:efflux pump complex"/>
    <property type="evidence" value="ECO:0007669"/>
    <property type="project" value="TreeGrafter"/>
</dbReference>
<name>A0A0A2GT48_9FLAO</name>
<dbReference type="PANTHER" id="PTHR30026:SF20">
    <property type="entry name" value="OUTER MEMBRANE PROTEIN TOLC"/>
    <property type="match status" value="1"/>
</dbReference>
<feature type="signal peptide" evidence="8">
    <location>
        <begin position="1"/>
        <end position="22"/>
    </location>
</feature>
<dbReference type="GO" id="GO:0015288">
    <property type="term" value="F:porin activity"/>
    <property type="evidence" value="ECO:0007669"/>
    <property type="project" value="TreeGrafter"/>
</dbReference>
<evidence type="ECO:0000256" key="3">
    <source>
        <dbReference type="ARBA" id="ARBA00022448"/>
    </source>
</evidence>
<dbReference type="InterPro" id="IPR003423">
    <property type="entry name" value="OMP_efflux"/>
</dbReference>
<reference evidence="9 10" key="1">
    <citation type="submission" date="2014-10" db="EMBL/GenBank/DDBJ databases">
        <title>Draft genome sequence of the proteorhodopsin-containing marine bacterium Dokdonia donghaensis.</title>
        <authorList>
            <person name="Gomez-Consarnau L."/>
            <person name="Gonzalez J.M."/>
            <person name="Riedel T."/>
            <person name="Jaenicke S."/>
            <person name="Wagner-Doebler I."/>
            <person name="Fuhrman J.A."/>
        </authorList>
    </citation>
    <scope>NUCLEOTIDE SEQUENCE [LARGE SCALE GENOMIC DNA]</scope>
    <source>
        <strain evidence="9 10">DSW-1</strain>
    </source>
</reference>
<evidence type="ECO:0000313" key="10">
    <source>
        <dbReference type="Proteomes" id="UP000030140"/>
    </source>
</evidence>
<keyword evidence="8" id="KW-0732">Signal</keyword>
<dbReference type="OrthoDB" id="581172at2"/>
<evidence type="ECO:0000313" key="9">
    <source>
        <dbReference type="EMBL" id="KGO06439.1"/>
    </source>
</evidence>
<keyword evidence="3" id="KW-0813">Transport</keyword>
<evidence type="ECO:0000256" key="2">
    <source>
        <dbReference type="ARBA" id="ARBA00007613"/>
    </source>
</evidence>
<keyword evidence="10" id="KW-1185">Reference proteome</keyword>
<keyword evidence="4" id="KW-1134">Transmembrane beta strand</keyword>
<evidence type="ECO:0000256" key="1">
    <source>
        <dbReference type="ARBA" id="ARBA00004442"/>
    </source>
</evidence>
<evidence type="ECO:0000256" key="6">
    <source>
        <dbReference type="ARBA" id="ARBA00023136"/>
    </source>
</evidence>
<comment type="subcellular location">
    <subcellularLocation>
        <location evidence="1">Cell outer membrane</location>
    </subcellularLocation>
</comment>
<dbReference type="AlphaFoldDB" id="A0A0A2GT48"/>